<dbReference type="GO" id="GO:0008726">
    <property type="term" value="F:alkanesulfonate monooxygenase activity"/>
    <property type="evidence" value="ECO:0007669"/>
    <property type="project" value="TreeGrafter"/>
</dbReference>
<dbReference type="GO" id="GO:0046306">
    <property type="term" value="P:alkanesulfonate catabolic process"/>
    <property type="evidence" value="ECO:0007669"/>
    <property type="project" value="TreeGrafter"/>
</dbReference>
<keyword evidence="1" id="KW-0285">Flavoprotein</keyword>
<reference evidence="6 7" key="1">
    <citation type="journal article" date="2016" name="Sci. Rep.">
        <title>Metabolic traits of an uncultured archaeal lineage -MSBL1- from brine pools of the Red Sea.</title>
        <authorList>
            <person name="Mwirichia R."/>
            <person name="Alam I."/>
            <person name="Rashid M."/>
            <person name="Vinu M."/>
            <person name="Ba-Alawi W."/>
            <person name="Anthony Kamau A."/>
            <person name="Kamanda Ngugi D."/>
            <person name="Goker M."/>
            <person name="Klenk H.P."/>
            <person name="Bajic V."/>
            <person name="Stingl U."/>
        </authorList>
    </citation>
    <scope>NUCLEOTIDE SEQUENCE [LARGE SCALE GENOMIC DNA]</scope>
    <source>
        <strain evidence="6">SCGC-AAA259O05</strain>
    </source>
</reference>
<accession>A0A133V3Z6</accession>
<dbReference type="PANTHER" id="PTHR42847:SF4">
    <property type="entry name" value="ALKANESULFONATE MONOOXYGENASE-RELATED"/>
    <property type="match status" value="1"/>
</dbReference>
<evidence type="ECO:0000256" key="2">
    <source>
        <dbReference type="ARBA" id="ARBA00022643"/>
    </source>
</evidence>
<evidence type="ECO:0000259" key="5">
    <source>
        <dbReference type="Pfam" id="PF00296"/>
    </source>
</evidence>
<dbReference type="Pfam" id="PF00296">
    <property type="entry name" value="Bac_luciferase"/>
    <property type="match status" value="1"/>
</dbReference>
<comment type="caution">
    <text evidence="6">The sequence shown here is derived from an EMBL/GenBank/DDBJ whole genome shotgun (WGS) entry which is preliminary data.</text>
</comment>
<keyword evidence="4" id="KW-0503">Monooxygenase</keyword>
<dbReference type="PANTHER" id="PTHR42847">
    <property type="entry name" value="ALKANESULFONATE MONOOXYGENASE"/>
    <property type="match status" value="1"/>
</dbReference>
<evidence type="ECO:0000256" key="3">
    <source>
        <dbReference type="ARBA" id="ARBA00023002"/>
    </source>
</evidence>
<evidence type="ECO:0000256" key="4">
    <source>
        <dbReference type="ARBA" id="ARBA00023033"/>
    </source>
</evidence>
<dbReference type="SUPFAM" id="SSF51679">
    <property type="entry name" value="Bacterial luciferase-like"/>
    <property type="match status" value="1"/>
</dbReference>
<dbReference type="InterPro" id="IPR036661">
    <property type="entry name" value="Luciferase-like_sf"/>
</dbReference>
<keyword evidence="3" id="KW-0560">Oxidoreductase</keyword>
<feature type="domain" description="Luciferase-like" evidence="5">
    <location>
        <begin position="1"/>
        <end position="143"/>
    </location>
</feature>
<keyword evidence="2" id="KW-0288">FMN</keyword>
<dbReference type="InterPro" id="IPR050172">
    <property type="entry name" value="SsuD_RutA_monooxygenase"/>
</dbReference>
<proteinExistence type="predicted"/>
<gene>
    <name evidence="6" type="ORF">AKJ41_02515</name>
</gene>
<protein>
    <recommendedName>
        <fullName evidence="5">Luciferase-like domain-containing protein</fullName>
    </recommendedName>
</protein>
<evidence type="ECO:0000313" key="6">
    <source>
        <dbReference type="EMBL" id="KXB01168.1"/>
    </source>
</evidence>
<name>A0A133V3Z6_9EURY</name>
<sequence length="143" mass="15855">MEVGWFFPAQVEDSVPDLNELDWEREKDTALFCEEAGFEGIYVPDHLMLGAGVSYESFSVLVALAEATSSMKLGCLVSCVPFRNPALVAKIGGTIDRISGGRFRLGLGAGWHKQEFRSYGYEFEDSRKRVGRLEEAADLIGRL</sequence>
<dbReference type="InterPro" id="IPR011251">
    <property type="entry name" value="Luciferase-like_dom"/>
</dbReference>
<keyword evidence="7" id="KW-1185">Reference proteome</keyword>
<dbReference type="EMBL" id="LHXV01000023">
    <property type="protein sequence ID" value="KXB01168.1"/>
    <property type="molecule type" value="Genomic_DNA"/>
</dbReference>
<dbReference type="Gene3D" id="3.20.20.30">
    <property type="entry name" value="Luciferase-like domain"/>
    <property type="match status" value="1"/>
</dbReference>
<dbReference type="Proteomes" id="UP000070344">
    <property type="component" value="Unassembled WGS sequence"/>
</dbReference>
<dbReference type="AlphaFoldDB" id="A0A133V3Z6"/>
<organism evidence="6 7">
    <name type="scientific">candidate division MSBL1 archaeon SCGC-AAA259O05</name>
    <dbReference type="NCBI Taxonomy" id="1698271"/>
    <lineage>
        <taxon>Archaea</taxon>
        <taxon>Methanobacteriati</taxon>
        <taxon>Methanobacteriota</taxon>
        <taxon>candidate division MSBL1</taxon>
    </lineage>
</organism>
<evidence type="ECO:0000256" key="1">
    <source>
        <dbReference type="ARBA" id="ARBA00022630"/>
    </source>
</evidence>
<evidence type="ECO:0000313" key="7">
    <source>
        <dbReference type="Proteomes" id="UP000070344"/>
    </source>
</evidence>